<dbReference type="InterPro" id="IPR020846">
    <property type="entry name" value="MFS_dom"/>
</dbReference>
<evidence type="ECO:0000256" key="3">
    <source>
        <dbReference type="ARBA" id="ARBA00022448"/>
    </source>
</evidence>
<feature type="transmembrane region" description="Helical" evidence="8">
    <location>
        <begin position="115"/>
        <end position="134"/>
    </location>
</feature>
<dbReference type="PROSITE" id="PS50850">
    <property type="entry name" value="MFS"/>
    <property type="match status" value="1"/>
</dbReference>
<sequence>MADGPGGAGGAVERHRPGTPGFRRLNAAMVCAGLAAFGILYSSQPLLPALSTDFGVGAETASLSVSAATGAVALAVVPATALAVRLGPVRAMQGALVVATLLTAVGALAPSFGVLVAVRGATGLALAAVVAVAMSHVGTQVHPAGLGAAMGMYVAGNSIGGVTGRLVGSGVVDLSGWRAATLAVAVLAAVTTALFWWLLPPPLPTVPAAADAPPAAGTLRLLSDPSVLGLVLVPFLVMGGFVAVYNYLSYRLQAEPFALPAALAGLVFLAYLVGTVTSAWAGRLADRFGRARVLLASIVVMGAGVALTLPDVLALVVVGVLVLTGGFFAAHATASGWTQVVGGRRPDRASALYVMAYYGGSSLFGALVGLAWEAEAWPGVAAGVGALVLGALLAAGLVAARQRRGVARA</sequence>
<evidence type="ECO:0000256" key="1">
    <source>
        <dbReference type="ARBA" id="ARBA00004651"/>
    </source>
</evidence>
<evidence type="ECO:0000313" key="10">
    <source>
        <dbReference type="EMBL" id="GAA1905633.1"/>
    </source>
</evidence>
<gene>
    <name evidence="10" type="ORF">GCM10009737_03050</name>
</gene>
<keyword evidence="4" id="KW-1003">Cell membrane</keyword>
<evidence type="ECO:0000256" key="6">
    <source>
        <dbReference type="ARBA" id="ARBA00022989"/>
    </source>
</evidence>
<feature type="transmembrane region" description="Helical" evidence="8">
    <location>
        <begin position="25"/>
        <end position="43"/>
    </location>
</feature>
<dbReference type="PANTHER" id="PTHR43271">
    <property type="entry name" value="BLL2771 PROTEIN"/>
    <property type="match status" value="1"/>
</dbReference>
<name>A0ABP5A806_9ACTN</name>
<evidence type="ECO:0000256" key="4">
    <source>
        <dbReference type="ARBA" id="ARBA00022475"/>
    </source>
</evidence>
<feature type="transmembrane region" description="Helical" evidence="8">
    <location>
        <begin position="350"/>
        <end position="372"/>
    </location>
</feature>
<comment type="caution">
    <text evidence="10">The sequence shown here is derived from an EMBL/GenBank/DDBJ whole genome shotgun (WGS) entry which is preliminary data.</text>
</comment>
<dbReference type="Proteomes" id="UP001501612">
    <property type="component" value="Unassembled WGS sequence"/>
</dbReference>
<keyword evidence="3" id="KW-0813">Transport</keyword>
<organism evidence="10 11">
    <name type="scientific">Nocardioides lentus</name>
    <dbReference type="NCBI Taxonomy" id="338077"/>
    <lineage>
        <taxon>Bacteria</taxon>
        <taxon>Bacillati</taxon>
        <taxon>Actinomycetota</taxon>
        <taxon>Actinomycetes</taxon>
        <taxon>Propionibacteriales</taxon>
        <taxon>Nocardioidaceae</taxon>
        <taxon>Nocardioides</taxon>
    </lineage>
</organism>
<evidence type="ECO:0000259" key="9">
    <source>
        <dbReference type="PROSITE" id="PS50850"/>
    </source>
</evidence>
<comment type="subcellular location">
    <subcellularLocation>
        <location evidence="1">Cell membrane</location>
        <topology evidence="1">Multi-pass membrane protein</topology>
    </subcellularLocation>
</comment>
<dbReference type="CDD" id="cd17324">
    <property type="entry name" value="MFS_NepI_like"/>
    <property type="match status" value="1"/>
</dbReference>
<dbReference type="SUPFAM" id="SSF103473">
    <property type="entry name" value="MFS general substrate transporter"/>
    <property type="match status" value="1"/>
</dbReference>
<feature type="transmembrane region" description="Helical" evidence="8">
    <location>
        <begin position="257"/>
        <end position="281"/>
    </location>
</feature>
<feature type="domain" description="Major facilitator superfamily (MFS) profile" evidence="9">
    <location>
        <begin position="24"/>
        <end position="403"/>
    </location>
</feature>
<evidence type="ECO:0000256" key="8">
    <source>
        <dbReference type="SAM" id="Phobius"/>
    </source>
</evidence>
<comment type="similarity">
    <text evidence="2">Belongs to the major facilitator superfamily.</text>
</comment>
<feature type="transmembrane region" description="Helical" evidence="8">
    <location>
        <begin position="293"/>
        <end position="309"/>
    </location>
</feature>
<feature type="transmembrane region" description="Helical" evidence="8">
    <location>
        <begin position="63"/>
        <end position="84"/>
    </location>
</feature>
<accession>A0ABP5A806</accession>
<protein>
    <submittedName>
        <fullName evidence="10">MFS transporter</fullName>
    </submittedName>
</protein>
<evidence type="ECO:0000256" key="2">
    <source>
        <dbReference type="ARBA" id="ARBA00008335"/>
    </source>
</evidence>
<keyword evidence="11" id="KW-1185">Reference proteome</keyword>
<dbReference type="InterPro" id="IPR011701">
    <property type="entry name" value="MFS"/>
</dbReference>
<keyword evidence="6 8" id="KW-1133">Transmembrane helix</keyword>
<reference evidence="11" key="1">
    <citation type="journal article" date="2019" name="Int. J. Syst. Evol. Microbiol.">
        <title>The Global Catalogue of Microorganisms (GCM) 10K type strain sequencing project: providing services to taxonomists for standard genome sequencing and annotation.</title>
        <authorList>
            <consortium name="The Broad Institute Genomics Platform"/>
            <consortium name="The Broad Institute Genome Sequencing Center for Infectious Disease"/>
            <person name="Wu L."/>
            <person name="Ma J."/>
        </authorList>
    </citation>
    <scope>NUCLEOTIDE SEQUENCE [LARGE SCALE GENOMIC DNA]</scope>
    <source>
        <strain evidence="11">JCM 14046</strain>
    </source>
</reference>
<dbReference type="Pfam" id="PF07690">
    <property type="entry name" value="MFS_1"/>
    <property type="match status" value="1"/>
</dbReference>
<feature type="transmembrane region" description="Helical" evidence="8">
    <location>
        <begin position="91"/>
        <end position="109"/>
    </location>
</feature>
<feature type="transmembrane region" description="Helical" evidence="8">
    <location>
        <begin position="378"/>
        <end position="400"/>
    </location>
</feature>
<proteinExistence type="inferred from homology"/>
<dbReference type="InterPro" id="IPR036259">
    <property type="entry name" value="MFS_trans_sf"/>
</dbReference>
<feature type="transmembrane region" description="Helical" evidence="8">
    <location>
        <begin position="227"/>
        <end position="245"/>
    </location>
</feature>
<keyword evidence="7 8" id="KW-0472">Membrane</keyword>
<dbReference type="RefSeq" id="WP_344002715.1">
    <property type="nucleotide sequence ID" value="NZ_BAAAMY010000001.1"/>
</dbReference>
<feature type="transmembrane region" description="Helical" evidence="8">
    <location>
        <begin position="146"/>
        <end position="167"/>
    </location>
</feature>
<evidence type="ECO:0000256" key="5">
    <source>
        <dbReference type="ARBA" id="ARBA00022692"/>
    </source>
</evidence>
<feature type="transmembrane region" description="Helical" evidence="8">
    <location>
        <begin position="179"/>
        <end position="199"/>
    </location>
</feature>
<feature type="transmembrane region" description="Helical" evidence="8">
    <location>
        <begin position="315"/>
        <end position="338"/>
    </location>
</feature>
<evidence type="ECO:0000256" key="7">
    <source>
        <dbReference type="ARBA" id="ARBA00023136"/>
    </source>
</evidence>
<dbReference type="Gene3D" id="1.20.1250.20">
    <property type="entry name" value="MFS general substrate transporter like domains"/>
    <property type="match status" value="1"/>
</dbReference>
<keyword evidence="5 8" id="KW-0812">Transmembrane</keyword>
<evidence type="ECO:0000313" key="11">
    <source>
        <dbReference type="Proteomes" id="UP001501612"/>
    </source>
</evidence>
<dbReference type="EMBL" id="BAAAMY010000001">
    <property type="protein sequence ID" value="GAA1905633.1"/>
    <property type="molecule type" value="Genomic_DNA"/>
</dbReference>
<dbReference type="PANTHER" id="PTHR43271:SF1">
    <property type="entry name" value="INNER MEMBRANE TRANSPORT PROTEIN YNFM"/>
    <property type="match status" value="1"/>
</dbReference>